<feature type="domain" description="Histidine kinase/HSP90-like ATPase" evidence="3">
    <location>
        <begin position="249"/>
        <end position="340"/>
    </location>
</feature>
<evidence type="ECO:0000313" key="6">
    <source>
        <dbReference type="Proteomes" id="UP000464787"/>
    </source>
</evidence>
<dbReference type="InterPro" id="IPR003594">
    <property type="entry name" value="HATPase_dom"/>
</dbReference>
<organism evidence="5 6">
    <name type="scientific">Xylophilus rhododendri</name>
    <dbReference type="NCBI Taxonomy" id="2697032"/>
    <lineage>
        <taxon>Bacteria</taxon>
        <taxon>Pseudomonadati</taxon>
        <taxon>Pseudomonadota</taxon>
        <taxon>Betaproteobacteria</taxon>
        <taxon>Burkholderiales</taxon>
        <taxon>Xylophilus</taxon>
    </lineage>
</organism>
<dbReference type="Gene3D" id="3.30.565.10">
    <property type="entry name" value="Histidine kinase-like ATPase, C-terminal domain"/>
    <property type="match status" value="1"/>
</dbReference>
<dbReference type="KEGG" id="xyk:GT347_25865"/>
<dbReference type="InterPro" id="IPR010559">
    <property type="entry name" value="Sig_transdc_His_kin_internal"/>
</dbReference>
<keyword evidence="5" id="KW-0808">Transferase</keyword>
<dbReference type="RefSeq" id="WP_160554921.1">
    <property type="nucleotide sequence ID" value="NZ_CP047650.1"/>
</dbReference>
<feature type="domain" description="Signal transduction histidine kinase internal region" evidence="4">
    <location>
        <begin position="151"/>
        <end position="230"/>
    </location>
</feature>
<reference evidence="5 6" key="1">
    <citation type="submission" date="2020-01" db="EMBL/GenBank/DDBJ databases">
        <title>Genome sequencing of strain KACC 21265.</title>
        <authorList>
            <person name="Heo J."/>
            <person name="Kim S.-J."/>
            <person name="Kim J.-S."/>
            <person name="Hong S.-B."/>
            <person name="Kwon S.-W."/>
        </authorList>
    </citation>
    <scope>NUCLEOTIDE SEQUENCE [LARGE SCALE GENOMIC DNA]</scope>
    <source>
        <strain evidence="5 6">KACC 21265</strain>
    </source>
</reference>
<keyword evidence="2" id="KW-1133">Transmembrane helix</keyword>
<keyword evidence="1" id="KW-0175">Coiled coil</keyword>
<dbReference type="Pfam" id="PF02518">
    <property type="entry name" value="HATPase_c"/>
    <property type="match status" value="1"/>
</dbReference>
<name>A0A857JD29_9BURK</name>
<dbReference type="PANTHER" id="PTHR34220">
    <property type="entry name" value="SENSOR HISTIDINE KINASE YPDA"/>
    <property type="match status" value="1"/>
</dbReference>
<proteinExistence type="predicted"/>
<sequence>MGVEPLSRLRHLLQTLAFCLVIASLKAYLQPGESYAGSLVYSIAIGSCIWALIDFGRTRVDPDSDNGWPRGWRGALLVGLSIPLGFAAGIAIGDLCFGRAPWHGRDTQELIRSVLLTVLASAVISYYFYSSGRSAGLARRAREARQEAAEARLKLLEAQLEPHMLFNTLANLRMLIAADTPRAEAMLDHLIAYLRATLDGSRAAWHPLSEEFARLDDYLALMAVRMGDRLAYRLDLPPMLAQVPVPPLLLQPLVENAIRHGLEPQVGAGRIDIGAQLQGDTIVLTVADTGRGMPFSNAWGTGFGTRHVEERIASAWDGRASVRCEAIEPHGTRLLIQIPAQGSA</sequence>
<dbReference type="AlphaFoldDB" id="A0A857JD29"/>
<feature type="coiled-coil region" evidence="1">
    <location>
        <begin position="134"/>
        <end position="161"/>
    </location>
</feature>
<dbReference type="SUPFAM" id="SSF55874">
    <property type="entry name" value="ATPase domain of HSP90 chaperone/DNA topoisomerase II/histidine kinase"/>
    <property type="match status" value="1"/>
</dbReference>
<protein>
    <submittedName>
        <fullName evidence="5">Sensor histidine kinase</fullName>
    </submittedName>
</protein>
<keyword evidence="2" id="KW-0812">Transmembrane</keyword>
<dbReference type="Proteomes" id="UP000464787">
    <property type="component" value="Chromosome"/>
</dbReference>
<keyword evidence="6" id="KW-1185">Reference proteome</keyword>
<dbReference type="GO" id="GO:0016020">
    <property type="term" value="C:membrane"/>
    <property type="evidence" value="ECO:0007669"/>
    <property type="project" value="InterPro"/>
</dbReference>
<keyword evidence="5" id="KW-0418">Kinase</keyword>
<accession>A0A857JD29</accession>
<evidence type="ECO:0000256" key="1">
    <source>
        <dbReference type="SAM" id="Coils"/>
    </source>
</evidence>
<feature type="transmembrane region" description="Helical" evidence="2">
    <location>
        <begin position="74"/>
        <end position="98"/>
    </location>
</feature>
<gene>
    <name evidence="5" type="ORF">GT347_25865</name>
</gene>
<dbReference type="InterPro" id="IPR050640">
    <property type="entry name" value="Bact_2-comp_sensor_kinase"/>
</dbReference>
<evidence type="ECO:0000259" key="3">
    <source>
        <dbReference type="Pfam" id="PF02518"/>
    </source>
</evidence>
<feature type="transmembrane region" description="Helical" evidence="2">
    <location>
        <begin position="110"/>
        <end position="129"/>
    </location>
</feature>
<dbReference type="PANTHER" id="PTHR34220:SF9">
    <property type="entry name" value="SIGNAL TRANSDUCTION HISTIDINE KINASE INTERNAL REGION DOMAIN-CONTAINING PROTEIN"/>
    <property type="match status" value="1"/>
</dbReference>
<dbReference type="Pfam" id="PF06580">
    <property type="entry name" value="His_kinase"/>
    <property type="match status" value="1"/>
</dbReference>
<evidence type="ECO:0000313" key="5">
    <source>
        <dbReference type="EMBL" id="QHJ01112.1"/>
    </source>
</evidence>
<feature type="transmembrane region" description="Helical" evidence="2">
    <location>
        <begin position="35"/>
        <end position="53"/>
    </location>
</feature>
<dbReference type="InterPro" id="IPR036890">
    <property type="entry name" value="HATPase_C_sf"/>
</dbReference>
<evidence type="ECO:0000259" key="4">
    <source>
        <dbReference type="Pfam" id="PF06580"/>
    </source>
</evidence>
<dbReference type="GO" id="GO:0000155">
    <property type="term" value="F:phosphorelay sensor kinase activity"/>
    <property type="evidence" value="ECO:0007669"/>
    <property type="project" value="InterPro"/>
</dbReference>
<evidence type="ECO:0000256" key="2">
    <source>
        <dbReference type="SAM" id="Phobius"/>
    </source>
</evidence>
<dbReference type="EMBL" id="CP047650">
    <property type="protein sequence ID" value="QHJ01112.1"/>
    <property type="molecule type" value="Genomic_DNA"/>
</dbReference>
<feature type="transmembrane region" description="Helical" evidence="2">
    <location>
        <begin position="12"/>
        <end position="29"/>
    </location>
</feature>
<keyword evidence="2" id="KW-0472">Membrane</keyword>